<reference evidence="3 4" key="1">
    <citation type="submission" date="2019-03" db="EMBL/GenBank/DDBJ databases">
        <title>Genomic Encyclopedia of Type Strains, Phase IV (KMG-IV): sequencing the most valuable type-strain genomes for metagenomic binning, comparative biology and taxonomic classification.</title>
        <authorList>
            <person name="Goeker M."/>
        </authorList>
    </citation>
    <scope>NUCLEOTIDE SEQUENCE [LARGE SCALE GENOMIC DNA]</scope>
    <source>
        <strain evidence="3 4">DSM 46831</strain>
    </source>
</reference>
<accession>A0A4R2SEV6</accession>
<dbReference type="Proteomes" id="UP000294746">
    <property type="component" value="Unassembled WGS sequence"/>
</dbReference>
<evidence type="ECO:0000313" key="4">
    <source>
        <dbReference type="Proteomes" id="UP000294746"/>
    </source>
</evidence>
<dbReference type="PROSITE" id="PS50263">
    <property type="entry name" value="CN_HYDROLASE"/>
    <property type="match status" value="1"/>
</dbReference>
<evidence type="ECO:0000313" key="3">
    <source>
        <dbReference type="EMBL" id="TCP69712.1"/>
    </source>
</evidence>
<feature type="domain" description="CN hydrolase" evidence="2">
    <location>
        <begin position="1"/>
        <end position="241"/>
    </location>
</feature>
<dbReference type="SUPFAM" id="SSF56317">
    <property type="entry name" value="Carbon-nitrogen hydrolase"/>
    <property type="match status" value="1"/>
</dbReference>
<dbReference type="OrthoDB" id="9811121at2"/>
<proteinExistence type="inferred from homology"/>
<dbReference type="RefSeq" id="WP_131848058.1">
    <property type="nucleotide sequence ID" value="NZ_SLXV01000006.1"/>
</dbReference>
<dbReference type="EMBL" id="SLXV01000006">
    <property type="protein sequence ID" value="TCP69712.1"/>
    <property type="molecule type" value="Genomic_DNA"/>
</dbReference>
<protein>
    <submittedName>
        <fullName evidence="3">Putative amidohydrolase</fullName>
    </submittedName>
</protein>
<dbReference type="PANTHER" id="PTHR23088:SF27">
    <property type="entry name" value="DEAMINATED GLUTATHIONE AMIDASE"/>
    <property type="match status" value="1"/>
</dbReference>
<gene>
    <name evidence="3" type="ORF">EDD57_10627</name>
</gene>
<sequence length="262" mass="29918">MKQTICLIQMDITFGDPEANVKRVKDLMHQVMKQLHPPHVIVLPELWTTGYDLKRLHEIADPEGEHTQSLFAELAKKYQVHIIAGSIPKKTKTGITNTLYAFNREGEVVTEYSKAHLIQLMDEHLYLTAGSSLEPFMLDEVVSAGFICYDLRFPEWIRKAILAGAEVLYIPAQWPIQRLAHWRSLCIARAIENQCYVIACNRAGSDPNNQFAGHSMVIDPWGEILAEADERPAIIQVKIDTDQVQKIRSTIPIFIDRRPEIY</sequence>
<dbReference type="InterPro" id="IPR003010">
    <property type="entry name" value="C-N_Hydrolase"/>
</dbReference>
<dbReference type="CDD" id="cd07583">
    <property type="entry name" value="nitrilase_5"/>
    <property type="match status" value="1"/>
</dbReference>
<name>A0A4R2SEV6_9BACL</name>
<organism evidence="3 4">
    <name type="scientific">Baia soyae</name>
    <dbReference type="NCBI Taxonomy" id="1544746"/>
    <lineage>
        <taxon>Bacteria</taxon>
        <taxon>Bacillati</taxon>
        <taxon>Bacillota</taxon>
        <taxon>Bacilli</taxon>
        <taxon>Bacillales</taxon>
        <taxon>Thermoactinomycetaceae</taxon>
        <taxon>Baia</taxon>
    </lineage>
</organism>
<dbReference type="InterPro" id="IPR036526">
    <property type="entry name" value="C-N_Hydrolase_sf"/>
</dbReference>
<dbReference type="Pfam" id="PF00795">
    <property type="entry name" value="CN_hydrolase"/>
    <property type="match status" value="1"/>
</dbReference>
<dbReference type="AlphaFoldDB" id="A0A4R2SEV6"/>
<comment type="caution">
    <text evidence="3">The sequence shown here is derived from an EMBL/GenBank/DDBJ whole genome shotgun (WGS) entry which is preliminary data.</text>
</comment>
<dbReference type="GO" id="GO:0016787">
    <property type="term" value="F:hydrolase activity"/>
    <property type="evidence" value="ECO:0007669"/>
    <property type="project" value="UniProtKB-KW"/>
</dbReference>
<evidence type="ECO:0000259" key="2">
    <source>
        <dbReference type="PROSITE" id="PS50263"/>
    </source>
</evidence>
<keyword evidence="3" id="KW-0378">Hydrolase</keyword>
<evidence type="ECO:0000256" key="1">
    <source>
        <dbReference type="ARBA" id="ARBA00010613"/>
    </source>
</evidence>
<dbReference type="PANTHER" id="PTHR23088">
    <property type="entry name" value="NITRILASE-RELATED"/>
    <property type="match status" value="1"/>
</dbReference>
<comment type="similarity">
    <text evidence="1">Belongs to the carbon-nitrogen hydrolase superfamily. NIT1/NIT2 family.</text>
</comment>
<keyword evidence="4" id="KW-1185">Reference proteome</keyword>
<dbReference type="Gene3D" id="3.60.110.10">
    <property type="entry name" value="Carbon-nitrogen hydrolase"/>
    <property type="match status" value="1"/>
</dbReference>